<feature type="compositionally biased region" description="Acidic residues" evidence="1">
    <location>
        <begin position="10"/>
        <end position="25"/>
    </location>
</feature>
<gene>
    <name evidence="2" type="ORF">FOMPIDRAFT_1047085</name>
</gene>
<feature type="region of interest" description="Disordered" evidence="1">
    <location>
        <begin position="1"/>
        <end position="72"/>
    </location>
</feature>
<protein>
    <submittedName>
        <fullName evidence="2">Uncharacterized protein</fullName>
    </submittedName>
</protein>
<dbReference type="HOGENOM" id="CLU_1660789_0_0_1"/>
<proteinExistence type="predicted"/>
<sequence>MSQLTKGGPCEEEDEEDEDEDEDEGEAGRSDDQTSCSPYHGPKQSRIETKATISSGPYDHGDHEEEVEEIEVKEGDLKTLDALLPVIASERRTLAKIVFSRLDGMEPGETVIWEIEQDLAAGLDLKAVELYTKSKVGVLTRYESGPLPNAFKISLSFPA</sequence>
<evidence type="ECO:0000256" key="1">
    <source>
        <dbReference type="SAM" id="MobiDB-lite"/>
    </source>
</evidence>
<dbReference type="AlphaFoldDB" id="S8EIE9"/>
<dbReference type="EMBL" id="KE504131">
    <property type="protein sequence ID" value="EPT03094.1"/>
    <property type="molecule type" value="Genomic_DNA"/>
</dbReference>
<keyword evidence="3" id="KW-1185">Reference proteome</keyword>
<name>S8EIE9_FOMSC</name>
<organism evidence="2 3">
    <name type="scientific">Fomitopsis schrenkii</name>
    <name type="common">Brown rot fungus</name>
    <dbReference type="NCBI Taxonomy" id="2126942"/>
    <lineage>
        <taxon>Eukaryota</taxon>
        <taxon>Fungi</taxon>
        <taxon>Dikarya</taxon>
        <taxon>Basidiomycota</taxon>
        <taxon>Agaricomycotina</taxon>
        <taxon>Agaricomycetes</taxon>
        <taxon>Polyporales</taxon>
        <taxon>Fomitopsis</taxon>
    </lineage>
</organism>
<accession>S8EIE9</accession>
<reference evidence="2 3" key="1">
    <citation type="journal article" date="2012" name="Science">
        <title>The Paleozoic origin of enzymatic lignin decomposition reconstructed from 31 fungal genomes.</title>
        <authorList>
            <person name="Floudas D."/>
            <person name="Binder M."/>
            <person name="Riley R."/>
            <person name="Barry K."/>
            <person name="Blanchette R.A."/>
            <person name="Henrissat B."/>
            <person name="Martinez A.T."/>
            <person name="Otillar R."/>
            <person name="Spatafora J.W."/>
            <person name="Yadav J.S."/>
            <person name="Aerts A."/>
            <person name="Benoit I."/>
            <person name="Boyd A."/>
            <person name="Carlson A."/>
            <person name="Copeland A."/>
            <person name="Coutinho P.M."/>
            <person name="de Vries R.P."/>
            <person name="Ferreira P."/>
            <person name="Findley K."/>
            <person name="Foster B."/>
            <person name="Gaskell J."/>
            <person name="Glotzer D."/>
            <person name="Gorecki P."/>
            <person name="Heitman J."/>
            <person name="Hesse C."/>
            <person name="Hori C."/>
            <person name="Igarashi K."/>
            <person name="Jurgens J.A."/>
            <person name="Kallen N."/>
            <person name="Kersten P."/>
            <person name="Kohler A."/>
            <person name="Kuees U."/>
            <person name="Kumar T.K.A."/>
            <person name="Kuo A."/>
            <person name="LaButti K."/>
            <person name="Larrondo L.F."/>
            <person name="Lindquist E."/>
            <person name="Ling A."/>
            <person name="Lombard V."/>
            <person name="Lucas S."/>
            <person name="Lundell T."/>
            <person name="Martin R."/>
            <person name="McLaughlin D.J."/>
            <person name="Morgenstern I."/>
            <person name="Morin E."/>
            <person name="Murat C."/>
            <person name="Nagy L.G."/>
            <person name="Nolan M."/>
            <person name="Ohm R.A."/>
            <person name="Patyshakuliyeva A."/>
            <person name="Rokas A."/>
            <person name="Ruiz-Duenas F.J."/>
            <person name="Sabat G."/>
            <person name="Salamov A."/>
            <person name="Samejima M."/>
            <person name="Schmutz J."/>
            <person name="Slot J.C."/>
            <person name="St John F."/>
            <person name="Stenlid J."/>
            <person name="Sun H."/>
            <person name="Sun S."/>
            <person name="Syed K."/>
            <person name="Tsang A."/>
            <person name="Wiebenga A."/>
            <person name="Young D."/>
            <person name="Pisabarro A."/>
            <person name="Eastwood D.C."/>
            <person name="Martin F."/>
            <person name="Cullen D."/>
            <person name="Grigoriev I.V."/>
            <person name="Hibbett D.S."/>
        </authorList>
    </citation>
    <scope>NUCLEOTIDE SEQUENCE</scope>
    <source>
        <strain evidence="3">FP-58527</strain>
    </source>
</reference>
<evidence type="ECO:0000313" key="2">
    <source>
        <dbReference type="EMBL" id="EPT03094.1"/>
    </source>
</evidence>
<dbReference type="STRING" id="743788.S8EIE9"/>
<dbReference type="InParanoid" id="S8EIE9"/>
<dbReference type="Proteomes" id="UP000015241">
    <property type="component" value="Unassembled WGS sequence"/>
</dbReference>
<dbReference type="OrthoDB" id="2192561at2759"/>
<evidence type="ECO:0000313" key="3">
    <source>
        <dbReference type="Proteomes" id="UP000015241"/>
    </source>
</evidence>